<dbReference type="RefSeq" id="WP_138157301.1">
    <property type="nucleotide sequence ID" value="NZ_CP039381.1"/>
</dbReference>
<proteinExistence type="predicted"/>
<evidence type="ECO:0000256" key="1">
    <source>
        <dbReference type="SAM" id="Phobius"/>
    </source>
</evidence>
<keyword evidence="1" id="KW-0472">Membrane</keyword>
<evidence type="ECO:0000313" key="3">
    <source>
        <dbReference type="Proteomes" id="UP000301475"/>
    </source>
</evidence>
<organism evidence="2 3">
    <name type="scientific">Ruminococcus bovis</name>
    <dbReference type="NCBI Taxonomy" id="2564099"/>
    <lineage>
        <taxon>Bacteria</taxon>
        <taxon>Bacillati</taxon>
        <taxon>Bacillota</taxon>
        <taxon>Clostridia</taxon>
        <taxon>Eubacteriales</taxon>
        <taxon>Oscillospiraceae</taxon>
        <taxon>Ruminococcus</taxon>
    </lineage>
</organism>
<keyword evidence="3" id="KW-1185">Reference proteome</keyword>
<keyword evidence="1" id="KW-0812">Transmembrane</keyword>
<protein>
    <recommendedName>
        <fullName evidence="4">DUF4179 domain-containing protein</fullName>
    </recommendedName>
</protein>
<accession>A0A4P8XVU7</accession>
<reference evidence="2 3" key="1">
    <citation type="submission" date="2019-04" db="EMBL/GenBank/DDBJ databases">
        <authorList>
            <person name="Embree M."/>
            <person name="Gaffney J.R."/>
        </authorList>
    </citation>
    <scope>NUCLEOTIDE SEQUENCE [LARGE SCALE GENOMIC DNA]</scope>
    <source>
        <strain evidence="2 3">JE7A12</strain>
    </source>
</reference>
<dbReference type="EMBL" id="CP039381">
    <property type="protein sequence ID" value="QCT07261.1"/>
    <property type="molecule type" value="Genomic_DNA"/>
</dbReference>
<evidence type="ECO:0008006" key="4">
    <source>
        <dbReference type="Google" id="ProtNLM"/>
    </source>
</evidence>
<feature type="transmembrane region" description="Helical" evidence="1">
    <location>
        <begin position="56"/>
        <end position="75"/>
    </location>
</feature>
<dbReference type="AlphaFoldDB" id="A0A4P8XVU7"/>
<name>A0A4P8XVU7_9FIRM</name>
<keyword evidence="1" id="KW-1133">Transmembrane helix</keyword>
<sequence>MKTTFKTVFTELDDELMNLDIQENAPVDIDIEKIKSEVFMQINDENKTKKKYSKKFIVILAAAVILVGSTIGAFATGTIQAIFKGYFKGAEVNDLGLYNGGNVEVQSDDYDVKLLGVMSDGEVAYSAMEITRKDGSPFVEEGYYISSSLDTFVKNSYEFSLDGGDQLDGGAIARGRCSLSEDRRTLSIYTDYVRGGNMEQATKDFRVTFHCTAINGYKLDKILYTEDLPEVLSNDGLTEERGGEEYETEAKLESLREENGLTEEECIWVHHEGKTVYAKGEEKQFELVFDISFDINSTVDNQIERDINSENAPNVVKDYTSNAKIKISPLGISLTGECDEKYDKQMPDWGSRCFEIPDTDGKSKVTMDDGTVYYILVNEGGERRTDDSGVFHENAQLQYSATEEMAWDLGSNRIIIDLDKVQSVIINGDTIYRK</sequence>
<gene>
    <name evidence="2" type="ORF">E5Z56_07770</name>
</gene>
<dbReference type="Proteomes" id="UP000301475">
    <property type="component" value="Chromosome"/>
</dbReference>
<dbReference type="KEGG" id="ruj:E5Z56_07770"/>
<evidence type="ECO:0000313" key="2">
    <source>
        <dbReference type="EMBL" id="QCT07261.1"/>
    </source>
</evidence>